<dbReference type="PANTHER" id="PTHR45751:SF30">
    <property type="entry name" value="E3 UBIQUITIN-PROTEIN LIGASE RGLG5"/>
    <property type="match status" value="1"/>
</dbReference>
<gene>
    <name evidence="1" type="ORF">HID58_004980</name>
</gene>
<reference evidence="1 2" key="1">
    <citation type="submission" date="2021-05" db="EMBL/GenBank/DDBJ databases">
        <title>Genome Assembly of Synthetic Allotetraploid Brassica napus Reveals Homoeologous Exchanges between Subgenomes.</title>
        <authorList>
            <person name="Davis J.T."/>
        </authorList>
    </citation>
    <scope>NUCLEOTIDE SEQUENCE [LARGE SCALE GENOMIC DNA]</scope>
    <source>
        <strain evidence="2">cv. Da-Ae</strain>
        <tissue evidence="1">Seedling</tissue>
    </source>
</reference>
<protein>
    <submittedName>
        <fullName evidence="1">Uncharacterized protein</fullName>
    </submittedName>
</protein>
<dbReference type="EMBL" id="JAGKQM010000002">
    <property type="protein sequence ID" value="KAH0937519.1"/>
    <property type="molecule type" value="Genomic_DNA"/>
</dbReference>
<proteinExistence type="predicted"/>
<evidence type="ECO:0000313" key="1">
    <source>
        <dbReference type="EMBL" id="KAH0937519.1"/>
    </source>
</evidence>
<dbReference type="PANTHER" id="PTHR45751">
    <property type="entry name" value="COPINE FAMILY PROTEIN 1"/>
    <property type="match status" value="1"/>
</dbReference>
<dbReference type="Proteomes" id="UP000824890">
    <property type="component" value="Unassembled WGS sequence"/>
</dbReference>
<organism evidence="1 2">
    <name type="scientific">Brassica napus</name>
    <name type="common">Rape</name>
    <dbReference type="NCBI Taxonomy" id="3708"/>
    <lineage>
        <taxon>Eukaryota</taxon>
        <taxon>Viridiplantae</taxon>
        <taxon>Streptophyta</taxon>
        <taxon>Embryophyta</taxon>
        <taxon>Tracheophyta</taxon>
        <taxon>Spermatophyta</taxon>
        <taxon>Magnoliopsida</taxon>
        <taxon>eudicotyledons</taxon>
        <taxon>Gunneridae</taxon>
        <taxon>Pentapetalae</taxon>
        <taxon>rosids</taxon>
        <taxon>malvids</taxon>
        <taxon>Brassicales</taxon>
        <taxon>Brassicaceae</taxon>
        <taxon>Brassiceae</taxon>
        <taxon>Brassica</taxon>
    </lineage>
</organism>
<accession>A0ABQ8E7A3</accession>
<feature type="non-terminal residue" evidence="1">
    <location>
        <position position="1"/>
    </location>
</feature>
<name>A0ABQ8E7A3_BRANA</name>
<comment type="caution">
    <text evidence="1">The sequence shown here is derived from an EMBL/GenBank/DDBJ whole genome shotgun (WGS) entry which is preliminary data.</text>
</comment>
<keyword evidence="2" id="KW-1185">Reference proteome</keyword>
<sequence>VKTLLISQFASSSASSWGKYGDQSSSYHTPSHPSASPAPSYNPHGNLRRILRAHGWVIHRSMRFESHKLLCLFTSALSHTGLESSNLIVGIDVTKSNEWTEPAIHWEQLQTLIIKLYRLTMKILNSIKVGFFGFDFAATTHDVFSFNSNNTYFVTGLKFSSEILTSSCALQSDIFCTHHRKIHEIVEENGGQYHVLLIISDGQIKKAVLELELKFGYKQSHTFIELLYGDSHTLLTIFTLSTSSSKLATFQLHFSELKTCRCKNVKKGGQLMGLEMLLLDAKYVVIDVFKMLSEGLNIRATLLHEKLVIAVVEPKVMVVTNMNPKLVGGGDNNIGDDMPGAETVSSNSVMHYEHVSGGFTAEGAQLEEEGHTGKQPRQA</sequence>
<dbReference type="InterPro" id="IPR052079">
    <property type="entry name" value="E3_ligase/Copine_domain"/>
</dbReference>
<evidence type="ECO:0000313" key="2">
    <source>
        <dbReference type="Proteomes" id="UP000824890"/>
    </source>
</evidence>